<dbReference type="InterPro" id="IPR045150">
    <property type="entry name" value="CYB561D1/2"/>
</dbReference>
<dbReference type="Proteomes" id="UP000823775">
    <property type="component" value="Unassembled WGS sequence"/>
</dbReference>
<evidence type="ECO:0000313" key="7">
    <source>
        <dbReference type="Proteomes" id="UP000823775"/>
    </source>
</evidence>
<evidence type="ECO:0000256" key="4">
    <source>
        <dbReference type="ARBA" id="ARBA00022723"/>
    </source>
</evidence>
<evidence type="ECO:0000313" key="6">
    <source>
        <dbReference type="EMBL" id="MCD7445952.1"/>
    </source>
</evidence>
<sequence>MRKYWLPSSSIYAIFASLLLPPFIVCLSNEDIQLNSQLISINQHVTKVNSHRIFDIEIHGILLWASMGFLMPAGILTIRLSNTEECSTTKLKVLFYVHGTLQGLSGAGYCWSCAINKEL</sequence>
<dbReference type="PANTHER" id="PTHR15422:SF24">
    <property type="entry name" value="DOMON RELATED DOMAIN-CONTAINING PROTEIN"/>
    <property type="match status" value="1"/>
</dbReference>
<keyword evidence="7" id="KW-1185">Reference proteome</keyword>
<keyword evidence="4" id="KW-0479">Metal-binding</keyword>
<accession>A0ABS8RGB2</accession>
<keyword evidence="3" id="KW-0349">Heme</keyword>
<comment type="subcellular location">
    <subcellularLocation>
        <location evidence="2">Membrane</location>
        <topology evidence="2">Multi-pass membrane protein</topology>
    </subcellularLocation>
</comment>
<evidence type="ECO:0000256" key="2">
    <source>
        <dbReference type="ARBA" id="ARBA00004141"/>
    </source>
</evidence>
<name>A0ABS8RGB2_DATST</name>
<comment type="cofactor">
    <cofactor evidence="1">
        <name>heme b</name>
        <dbReference type="ChEBI" id="CHEBI:60344"/>
    </cofactor>
</comment>
<proteinExistence type="predicted"/>
<evidence type="ECO:0000256" key="5">
    <source>
        <dbReference type="ARBA" id="ARBA00023004"/>
    </source>
</evidence>
<protein>
    <submittedName>
        <fullName evidence="6">Uncharacterized protein</fullName>
    </submittedName>
</protein>
<dbReference type="PANTHER" id="PTHR15422">
    <property type="entry name" value="OS05G0565100 PROTEIN"/>
    <property type="match status" value="1"/>
</dbReference>
<organism evidence="6 7">
    <name type="scientific">Datura stramonium</name>
    <name type="common">Jimsonweed</name>
    <name type="synonym">Common thornapple</name>
    <dbReference type="NCBI Taxonomy" id="4076"/>
    <lineage>
        <taxon>Eukaryota</taxon>
        <taxon>Viridiplantae</taxon>
        <taxon>Streptophyta</taxon>
        <taxon>Embryophyta</taxon>
        <taxon>Tracheophyta</taxon>
        <taxon>Spermatophyta</taxon>
        <taxon>Magnoliopsida</taxon>
        <taxon>eudicotyledons</taxon>
        <taxon>Gunneridae</taxon>
        <taxon>Pentapetalae</taxon>
        <taxon>asterids</taxon>
        <taxon>lamiids</taxon>
        <taxon>Solanales</taxon>
        <taxon>Solanaceae</taxon>
        <taxon>Solanoideae</taxon>
        <taxon>Datureae</taxon>
        <taxon>Datura</taxon>
    </lineage>
</organism>
<gene>
    <name evidence="6" type="ORF">HAX54_024656</name>
</gene>
<dbReference type="EMBL" id="JACEIK010000003">
    <property type="protein sequence ID" value="MCD7445952.1"/>
    <property type="molecule type" value="Genomic_DNA"/>
</dbReference>
<keyword evidence="5" id="KW-0408">Iron</keyword>
<evidence type="ECO:0000256" key="3">
    <source>
        <dbReference type="ARBA" id="ARBA00022617"/>
    </source>
</evidence>
<comment type="caution">
    <text evidence="6">The sequence shown here is derived from an EMBL/GenBank/DDBJ whole genome shotgun (WGS) entry which is preliminary data.</text>
</comment>
<evidence type="ECO:0000256" key="1">
    <source>
        <dbReference type="ARBA" id="ARBA00001970"/>
    </source>
</evidence>
<reference evidence="6 7" key="1">
    <citation type="journal article" date="2021" name="BMC Genomics">
        <title>Datura genome reveals duplications of psychoactive alkaloid biosynthetic genes and high mutation rate following tissue culture.</title>
        <authorList>
            <person name="Rajewski A."/>
            <person name="Carter-House D."/>
            <person name="Stajich J."/>
            <person name="Litt A."/>
        </authorList>
    </citation>
    <scope>NUCLEOTIDE SEQUENCE [LARGE SCALE GENOMIC DNA]</scope>
    <source>
        <strain evidence="6">AR-01</strain>
    </source>
</reference>